<dbReference type="PANTHER" id="PTHR40106:SF1">
    <property type="entry name" value="INNER MEMBRANE PROTEIN RCLC"/>
    <property type="match status" value="1"/>
</dbReference>
<reference evidence="2" key="1">
    <citation type="submission" date="2021-05" db="EMBL/GenBank/DDBJ databases">
        <title>Molecular characterization for Shewanella algae harboring chromosomal blaOXA-55-like strains isolated from clinical and environment sample.</title>
        <authorList>
            <person name="Ohama Y."/>
            <person name="Aoki K."/>
            <person name="Harada S."/>
            <person name="Moriya K."/>
            <person name="Ishii Y."/>
            <person name="Tateda K."/>
        </authorList>
    </citation>
    <scope>NUCLEOTIDE SEQUENCE</scope>
    <source>
        <strain evidence="2">JCM 11563</strain>
    </source>
</reference>
<keyword evidence="3" id="KW-1185">Reference proteome</keyword>
<proteinExistence type="predicted"/>
<feature type="transmembrane region" description="Helical" evidence="1">
    <location>
        <begin position="7"/>
        <end position="28"/>
    </location>
</feature>
<protein>
    <submittedName>
        <fullName evidence="2">Membrane protein</fullName>
    </submittedName>
</protein>
<dbReference type="InterPro" id="IPR016865">
    <property type="entry name" value="RclC"/>
</dbReference>
<evidence type="ECO:0000313" key="3">
    <source>
        <dbReference type="Proteomes" id="UP000887104"/>
    </source>
</evidence>
<keyword evidence="1" id="KW-1133">Transmembrane helix</keyword>
<accession>A0ABQ4PRK5</accession>
<dbReference type="InterPro" id="IPR007339">
    <property type="entry name" value="RclC-like"/>
</dbReference>
<feature type="transmembrane region" description="Helical" evidence="1">
    <location>
        <begin position="113"/>
        <end position="134"/>
    </location>
</feature>
<dbReference type="Proteomes" id="UP000887104">
    <property type="component" value="Unassembled WGS sequence"/>
</dbReference>
<evidence type="ECO:0000256" key="1">
    <source>
        <dbReference type="SAM" id="Phobius"/>
    </source>
</evidence>
<comment type="caution">
    <text evidence="2">The sequence shown here is derived from an EMBL/GenBank/DDBJ whole genome shotgun (WGS) entry which is preliminary data.</text>
</comment>
<dbReference type="RefSeq" id="WP_220783413.1">
    <property type="nucleotide sequence ID" value="NZ_BPEY01000166.1"/>
</dbReference>
<gene>
    <name evidence="2" type="ORF">TUM4438_44510</name>
</gene>
<dbReference type="PANTHER" id="PTHR40106">
    <property type="entry name" value="INNER MEMBRANE PROTEIN RCLC"/>
    <property type="match status" value="1"/>
</dbReference>
<name>A0ABQ4PRK5_9GAMM</name>
<keyword evidence="1" id="KW-0472">Membrane</keyword>
<evidence type="ECO:0000313" key="2">
    <source>
        <dbReference type="EMBL" id="GIU52254.1"/>
    </source>
</evidence>
<feature type="transmembrane region" description="Helical" evidence="1">
    <location>
        <begin position="48"/>
        <end position="74"/>
    </location>
</feature>
<dbReference type="Pfam" id="PF04224">
    <property type="entry name" value="DUF417"/>
    <property type="match status" value="1"/>
</dbReference>
<feature type="transmembrane region" description="Helical" evidence="1">
    <location>
        <begin position="81"/>
        <end position="101"/>
    </location>
</feature>
<organism evidence="2 3">
    <name type="scientific">Shewanella sairae</name>
    <dbReference type="NCBI Taxonomy" id="190310"/>
    <lineage>
        <taxon>Bacteria</taxon>
        <taxon>Pseudomonadati</taxon>
        <taxon>Pseudomonadota</taxon>
        <taxon>Gammaproteobacteria</taxon>
        <taxon>Alteromonadales</taxon>
        <taxon>Shewanellaceae</taxon>
        <taxon>Shewanella</taxon>
    </lineage>
</organism>
<sequence>MKPFSVSYVFAVVGISVFLLWLGIYKFTLTEAKLIEPLIVNHPLIGWVYQWVSVQMVSSIIGTIEIIVAIALLIGLKNQAIGFISGIAAMGIFIVTLSFIVTTPDTWKMSDGILVTNFFLLKDWVFLAVAMMVVETNREIMVNCSVIKIKN</sequence>
<dbReference type="PIRSF" id="PIRSF028065">
    <property type="entry name" value="UCP028065"/>
    <property type="match status" value="1"/>
</dbReference>
<keyword evidence="1" id="KW-0812">Transmembrane</keyword>
<dbReference type="EMBL" id="BPEY01000166">
    <property type="protein sequence ID" value="GIU52254.1"/>
    <property type="molecule type" value="Genomic_DNA"/>
</dbReference>